<gene>
    <name evidence="3" type="ORF">D1164_00070</name>
</gene>
<keyword evidence="4" id="KW-1185">Reference proteome</keyword>
<comment type="caution">
    <text evidence="3">The sequence shown here is derived from an EMBL/GenBank/DDBJ whole genome shotgun (WGS) entry which is preliminary data.</text>
</comment>
<evidence type="ECO:0000259" key="2">
    <source>
        <dbReference type="PROSITE" id="PS50093"/>
    </source>
</evidence>
<name>A0A399D5E2_9BACT</name>
<feature type="signal peptide" evidence="1">
    <location>
        <begin position="1"/>
        <end position="21"/>
    </location>
</feature>
<dbReference type="PROSITE" id="PS50093">
    <property type="entry name" value="PKD"/>
    <property type="match status" value="1"/>
</dbReference>
<sequence>MKKLLLRVFAVLLLVTLFQTCNEPYDSSVGPLQWEQPPGLAIAVEKVQSVVNLQDKISNALFRNPEVVGMGTGLNDDGVPAIVIYTRSKVEHRPDISIENVGRGARPTALPVSVENVPVVSKVTGMFKAYAEPTSWFPRPVPIGVSTGHPDITAGTIGCRVKDAEGNVFALSNNHVYANRNEASIGDNVLQPGPYDGGSDPADAIGTLYDFEPISFSENNLMDAAIALCSTGTLGTSTPADAYGTPGSTTVSAAIGLDVQKYGRTTGWTHGTISEINVTVDVCYQSRGPFKCVQAARFVDQITITPGDFSDGGDSGSLIVTDNSSNSPVGLLFAGSSTHTIATPIGVVLNRFGVTIDNESGGTVNTPPSAGFTYTTSGLTATFTDTSTDPGGSVVEWNWNFGDGNTSTEQNPGHTYNAGGTFSVLLEVTDNEGATGSSSQNVTVSENTGTGITLTAAGEKIRGVRYVNLSWEGAIGDNVVIKMNGSVYDTVSNDGSETLNLGRISGTFVFEVCESDGVTCSNEAAVTF</sequence>
<dbReference type="Pfam" id="PF18911">
    <property type="entry name" value="PKD_4"/>
    <property type="match status" value="1"/>
</dbReference>
<dbReference type="OrthoDB" id="1116290at2"/>
<dbReference type="Gene3D" id="2.40.10.10">
    <property type="entry name" value="Trypsin-like serine proteases"/>
    <property type="match status" value="1"/>
</dbReference>
<dbReference type="SUPFAM" id="SSF50494">
    <property type="entry name" value="Trypsin-like serine proteases"/>
    <property type="match status" value="1"/>
</dbReference>
<dbReference type="AlphaFoldDB" id="A0A399D5E2"/>
<reference evidence="3 4" key="1">
    <citation type="journal article" date="2015" name="Int. J. Syst. Evol. Microbiol.">
        <title>Mariniphaga sediminis sp. nov., isolated from coastal sediment.</title>
        <authorList>
            <person name="Wang F.Q."/>
            <person name="Shen Q.Y."/>
            <person name="Chen G.J."/>
            <person name="Du Z.J."/>
        </authorList>
    </citation>
    <scope>NUCLEOTIDE SEQUENCE [LARGE SCALE GENOMIC DNA]</scope>
    <source>
        <strain evidence="3 4">SY21</strain>
    </source>
</reference>
<dbReference type="InterPro" id="IPR022409">
    <property type="entry name" value="PKD/Chitinase_dom"/>
</dbReference>
<dbReference type="InterPro" id="IPR013783">
    <property type="entry name" value="Ig-like_fold"/>
</dbReference>
<evidence type="ECO:0000313" key="4">
    <source>
        <dbReference type="Proteomes" id="UP000266441"/>
    </source>
</evidence>
<dbReference type="InterPro" id="IPR043504">
    <property type="entry name" value="Peptidase_S1_PA_chymotrypsin"/>
</dbReference>
<evidence type="ECO:0000313" key="3">
    <source>
        <dbReference type="EMBL" id="RIH66869.1"/>
    </source>
</evidence>
<feature type="chain" id="PRO_5017282002" evidence="1">
    <location>
        <begin position="22"/>
        <end position="528"/>
    </location>
</feature>
<accession>A0A399D5E2</accession>
<dbReference type="InterPro" id="IPR009003">
    <property type="entry name" value="Peptidase_S1_PA"/>
</dbReference>
<organism evidence="3 4">
    <name type="scientific">Mariniphaga sediminis</name>
    <dbReference type="NCBI Taxonomy" id="1628158"/>
    <lineage>
        <taxon>Bacteria</taxon>
        <taxon>Pseudomonadati</taxon>
        <taxon>Bacteroidota</taxon>
        <taxon>Bacteroidia</taxon>
        <taxon>Marinilabiliales</taxon>
        <taxon>Prolixibacteraceae</taxon>
        <taxon>Mariniphaga</taxon>
    </lineage>
</organism>
<dbReference type="SMART" id="SM00089">
    <property type="entry name" value="PKD"/>
    <property type="match status" value="1"/>
</dbReference>
<dbReference type="InterPro" id="IPR000601">
    <property type="entry name" value="PKD_dom"/>
</dbReference>
<feature type="domain" description="PKD" evidence="2">
    <location>
        <begin position="367"/>
        <end position="451"/>
    </location>
</feature>
<protein>
    <submittedName>
        <fullName evidence="3">PKD domain-containing protein</fullName>
    </submittedName>
</protein>
<dbReference type="InterPro" id="IPR035986">
    <property type="entry name" value="PKD_dom_sf"/>
</dbReference>
<dbReference type="SUPFAM" id="SSF49299">
    <property type="entry name" value="PKD domain"/>
    <property type="match status" value="1"/>
</dbReference>
<dbReference type="EMBL" id="QWET01000001">
    <property type="protein sequence ID" value="RIH66869.1"/>
    <property type="molecule type" value="Genomic_DNA"/>
</dbReference>
<evidence type="ECO:0000256" key="1">
    <source>
        <dbReference type="SAM" id="SignalP"/>
    </source>
</evidence>
<dbReference type="Proteomes" id="UP000266441">
    <property type="component" value="Unassembled WGS sequence"/>
</dbReference>
<dbReference type="Gene3D" id="2.60.40.10">
    <property type="entry name" value="Immunoglobulins"/>
    <property type="match status" value="1"/>
</dbReference>
<keyword evidence="1" id="KW-0732">Signal</keyword>
<dbReference type="CDD" id="cd00146">
    <property type="entry name" value="PKD"/>
    <property type="match status" value="1"/>
</dbReference>
<dbReference type="RefSeq" id="WP_119347895.1">
    <property type="nucleotide sequence ID" value="NZ_QWET01000001.1"/>
</dbReference>
<proteinExistence type="predicted"/>